<gene>
    <name evidence="8" type="ORF">METZ01_LOCUS334187</name>
</gene>
<dbReference type="InterPro" id="IPR036161">
    <property type="entry name" value="RPB6/omega-like_sf"/>
</dbReference>
<accession>A0A382Q6Z0</accession>
<protein>
    <recommendedName>
        <fullName evidence="2">DNA-directed RNA polymerase</fullName>
        <ecNumber evidence="2">2.7.7.6</ecNumber>
    </recommendedName>
</protein>
<comment type="catalytic activity">
    <reaction evidence="7">
        <text>RNA(n) + a ribonucleoside 5'-triphosphate = RNA(n+1) + diphosphate</text>
        <dbReference type="Rhea" id="RHEA:21248"/>
        <dbReference type="Rhea" id="RHEA-COMP:14527"/>
        <dbReference type="Rhea" id="RHEA-COMP:17342"/>
        <dbReference type="ChEBI" id="CHEBI:33019"/>
        <dbReference type="ChEBI" id="CHEBI:61557"/>
        <dbReference type="ChEBI" id="CHEBI:140395"/>
        <dbReference type="EC" id="2.7.7.6"/>
    </reaction>
</comment>
<evidence type="ECO:0000256" key="1">
    <source>
        <dbReference type="ARBA" id="ARBA00006711"/>
    </source>
</evidence>
<dbReference type="InterPro" id="IPR003716">
    <property type="entry name" value="DNA-dir_RNA_pol_omega"/>
</dbReference>
<reference evidence="8" key="1">
    <citation type="submission" date="2018-05" db="EMBL/GenBank/DDBJ databases">
        <authorList>
            <person name="Lanie J.A."/>
            <person name="Ng W.-L."/>
            <person name="Kazmierczak K.M."/>
            <person name="Andrzejewski T.M."/>
            <person name="Davidsen T.M."/>
            <person name="Wayne K.J."/>
            <person name="Tettelin H."/>
            <person name="Glass J.I."/>
            <person name="Rusch D."/>
            <person name="Podicherti R."/>
            <person name="Tsui H.-C.T."/>
            <person name="Winkler M.E."/>
        </authorList>
    </citation>
    <scope>NUCLEOTIDE SEQUENCE</scope>
</reference>
<dbReference type="SMART" id="SM01409">
    <property type="entry name" value="RNA_pol_Rpb6"/>
    <property type="match status" value="1"/>
</dbReference>
<sequence length="98" mass="11168">MYRRIVDAHEFSKIGETKMAAPVKDTLELLQQAMDVVKSRYLLCILISQRIHQLEKGALPAIDVDPEEYTSPKTFLKLSLMEIFEGNMDLEKTEGEPA</sequence>
<dbReference type="SUPFAM" id="SSF63562">
    <property type="entry name" value="RPB6/omega subunit-like"/>
    <property type="match status" value="1"/>
</dbReference>
<dbReference type="InterPro" id="IPR006110">
    <property type="entry name" value="Pol_omega/Rpo6/RPB6"/>
</dbReference>
<dbReference type="Pfam" id="PF01192">
    <property type="entry name" value="RNA_pol_Rpb6"/>
    <property type="match status" value="1"/>
</dbReference>
<evidence type="ECO:0000256" key="4">
    <source>
        <dbReference type="ARBA" id="ARBA00022679"/>
    </source>
</evidence>
<evidence type="ECO:0000256" key="7">
    <source>
        <dbReference type="ARBA" id="ARBA00048552"/>
    </source>
</evidence>
<proteinExistence type="inferred from homology"/>
<dbReference type="GO" id="GO:0000428">
    <property type="term" value="C:DNA-directed RNA polymerase complex"/>
    <property type="evidence" value="ECO:0007669"/>
    <property type="project" value="UniProtKB-KW"/>
</dbReference>
<keyword evidence="5" id="KW-0548">Nucleotidyltransferase</keyword>
<dbReference type="EC" id="2.7.7.6" evidence="2"/>
<organism evidence="8">
    <name type="scientific">marine metagenome</name>
    <dbReference type="NCBI Taxonomy" id="408172"/>
    <lineage>
        <taxon>unclassified sequences</taxon>
        <taxon>metagenomes</taxon>
        <taxon>ecological metagenomes</taxon>
    </lineage>
</organism>
<dbReference type="EMBL" id="UINC01112411">
    <property type="protein sequence ID" value="SVC81333.1"/>
    <property type="molecule type" value="Genomic_DNA"/>
</dbReference>
<dbReference type="GO" id="GO:0003899">
    <property type="term" value="F:DNA-directed RNA polymerase activity"/>
    <property type="evidence" value="ECO:0007669"/>
    <property type="project" value="UniProtKB-EC"/>
</dbReference>
<evidence type="ECO:0000256" key="5">
    <source>
        <dbReference type="ARBA" id="ARBA00022695"/>
    </source>
</evidence>
<comment type="similarity">
    <text evidence="1">Belongs to the RNA polymerase subunit omega family.</text>
</comment>
<name>A0A382Q6Z0_9ZZZZ</name>
<evidence type="ECO:0000256" key="6">
    <source>
        <dbReference type="ARBA" id="ARBA00023163"/>
    </source>
</evidence>
<keyword evidence="6" id="KW-0804">Transcription</keyword>
<dbReference type="GO" id="GO:0003677">
    <property type="term" value="F:DNA binding"/>
    <property type="evidence" value="ECO:0007669"/>
    <property type="project" value="InterPro"/>
</dbReference>
<dbReference type="HAMAP" id="MF_00366">
    <property type="entry name" value="RNApol_bact_RpoZ"/>
    <property type="match status" value="1"/>
</dbReference>
<evidence type="ECO:0000313" key="8">
    <source>
        <dbReference type="EMBL" id="SVC81333.1"/>
    </source>
</evidence>
<keyword evidence="3" id="KW-0240">DNA-directed RNA polymerase</keyword>
<dbReference type="AlphaFoldDB" id="A0A382Q6Z0"/>
<evidence type="ECO:0000256" key="2">
    <source>
        <dbReference type="ARBA" id="ARBA00012418"/>
    </source>
</evidence>
<dbReference type="Gene3D" id="3.90.940.10">
    <property type="match status" value="1"/>
</dbReference>
<keyword evidence="4" id="KW-0808">Transferase</keyword>
<dbReference type="GO" id="GO:0006351">
    <property type="term" value="P:DNA-templated transcription"/>
    <property type="evidence" value="ECO:0007669"/>
    <property type="project" value="InterPro"/>
</dbReference>
<evidence type="ECO:0000256" key="3">
    <source>
        <dbReference type="ARBA" id="ARBA00022478"/>
    </source>
</evidence>